<dbReference type="InterPro" id="IPR002500">
    <property type="entry name" value="PAPS_reduct_dom"/>
</dbReference>
<dbReference type="Proteomes" id="UP000218934">
    <property type="component" value="Unassembled WGS sequence"/>
</dbReference>
<dbReference type="AlphaFoldDB" id="A0A2A4FSX5"/>
<comment type="caution">
    <text evidence="3">The sequence shown here is derived from an EMBL/GenBank/DDBJ whole genome shotgun (WGS) entry which is preliminary data.</text>
</comment>
<keyword evidence="4" id="KW-1185">Reference proteome</keyword>
<dbReference type="Pfam" id="PF20306">
    <property type="entry name" value="Sp-DndD"/>
    <property type="match status" value="1"/>
</dbReference>
<dbReference type="OrthoDB" id="9774475at2"/>
<dbReference type="Pfam" id="PF01507">
    <property type="entry name" value="PAPS_reduct"/>
    <property type="match status" value="1"/>
</dbReference>
<dbReference type="EMBL" id="NWUF01000022">
    <property type="protein sequence ID" value="PCE40794.1"/>
    <property type="molecule type" value="Genomic_DNA"/>
</dbReference>
<feature type="domain" description="Phosphoadenosine phosphosulphate reductase" evidence="2">
    <location>
        <begin position="28"/>
        <end position="210"/>
    </location>
</feature>
<dbReference type="InterPro" id="IPR017598">
    <property type="entry name" value="SulphurTrfase_DndC"/>
</dbReference>
<feature type="compositionally biased region" description="Acidic residues" evidence="1">
    <location>
        <begin position="475"/>
        <end position="487"/>
    </location>
</feature>
<protein>
    <submittedName>
        <fullName evidence="3">DNA phosphorothioation system sulfurtransferase DndC</fullName>
    </submittedName>
</protein>
<evidence type="ECO:0000259" key="2">
    <source>
        <dbReference type="Pfam" id="PF01507"/>
    </source>
</evidence>
<dbReference type="NCBIfam" id="TIGR03183">
    <property type="entry name" value="DNA_S_dndC"/>
    <property type="match status" value="1"/>
</dbReference>
<dbReference type="KEGG" id="rdi:CMV14_22285"/>
<evidence type="ECO:0000313" key="4">
    <source>
        <dbReference type="Proteomes" id="UP000218934"/>
    </source>
</evidence>
<keyword evidence="3" id="KW-0808">Transferase</keyword>
<proteinExistence type="predicted"/>
<evidence type="ECO:0000256" key="1">
    <source>
        <dbReference type="SAM" id="MobiDB-lite"/>
    </source>
</evidence>
<sequence length="494" mass="55894">MSNKKSGILESLYEDIRQIYLADARPWVVGYSGGKDSTTALQLIWTAIKGLAPAQRTKTIHVISSDTLVETPVVSRYIDETLAKITTAAVEQDMPVVTRKVIPSIERSFWVNLIGRGYPAPSRRFRWCTERLKIEPANDFIKSCVAEYGEVIMVLGVRSQESATRSQVMALHRIEGSKLSRHSSLLNAFVYAPIADFSTDDVWTYLLQNPSPWGSDNRDLVAMYRNAASGECPLVVDTTTPSCGNSRFGCWVCTVVERDKAMEAMIDSGEEWLTPLLEFRDKLSETQRPELKARFRDYKRRTGKVQFIGETDRVMPGPYTMNFCRELLRELLQTQKEVAADAPPGEAPILIHEAELHEIRRIWRTERGDWPDSVPRIVREELGKDLVWVTEDSVAFTQDDNELLDSICAELDVPTDLVVKLLDAERASHGLKRRHAIHTRIEEIFQHEWRDLETLVTERRRTLGLDADGAPIVLGDEDPDEALDVDADAQVGEP</sequence>
<dbReference type="InterPro" id="IPR014729">
    <property type="entry name" value="Rossmann-like_a/b/a_fold"/>
</dbReference>
<evidence type="ECO:0000313" key="3">
    <source>
        <dbReference type="EMBL" id="PCE40794.1"/>
    </source>
</evidence>
<reference evidence="3 4" key="1">
    <citation type="submission" date="2017-09" db="EMBL/GenBank/DDBJ databases">
        <title>The Catabolism of 3,6-Dichlorosalicylic acid is Initiated by the Cytochrome P450 Monooxygenase DsmABC in Rhizorhabdus dicambivorans Ndbn-20.</title>
        <authorList>
            <person name="Na L."/>
        </authorList>
    </citation>
    <scope>NUCLEOTIDE SEQUENCE [LARGE SCALE GENOMIC DNA]</scope>
    <source>
        <strain evidence="3 4">Ndbn-20m</strain>
    </source>
</reference>
<dbReference type="NCBIfam" id="NF005316">
    <property type="entry name" value="PRK06850.1"/>
    <property type="match status" value="1"/>
</dbReference>
<gene>
    <name evidence="3" type="primary">dndC</name>
    <name evidence="3" type="ORF">COO09_18220</name>
</gene>
<name>A0A2A4FSX5_9SPHN</name>
<dbReference type="Gene3D" id="3.40.50.620">
    <property type="entry name" value="HUPs"/>
    <property type="match status" value="1"/>
</dbReference>
<organism evidence="3 4">
    <name type="scientific">Rhizorhabdus dicambivorans</name>
    <dbReference type="NCBI Taxonomy" id="1850238"/>
    <lineage>
        <taxon>Bacteria</taxon>
        <taxon>Pseudomonadati</taxon>
        <taxon>Pseudomonadota</taxon>
        <taxon>Alphaproteobacteria</taxon>
        <taxon>Sphingomonadales</taxon>
        <taxon>Sphingomonadaceae</taxon>
        <taxon>Rhizorhabdus</taxon>
    </lineage>
</organism>
<dbReference type="SUPFAM" id="SSF52402">
    <property type="entry name" value="Adenine nucleotide alpha hydrolases-like"/>
    <property type="match status" value="1"/>
</dbReference>
<dbReference type="InterPro" id="IPR050128">
    <property type="entry name" value="Sulfate_adenylyltrnsfr_sub2"/>
</dbReference>
<feature type="region of interest" description="Disordered" evidence="1">
    <location>
        <begin position="471"/>
        <end position="494"/>
    </location>
</feature>
<dbReference type="PANTHER" id="PTHR43196">
    <property type="entry name" value="SULFATE ADENYLYLTRANSFERASE SUBUNIT 2"/>
    <property type="match status" value="1"/>
</dbReference>
<dbReference type="PANTHER" id="PTHR43196:SF2">
    <property type="entry name" value="PHOSPHOADENOSINE PHOSPHOSULFATE REDUCTASE"/>
    <property type="match status" value="1"/>
</dbReference>
<dbReference type="RefSeq" id="WP_066966608.1">
    <property type="nucleotide sequence ID" value="NZ_CP023449.1"/>
</dbReference>
<accession>A0A2A4FSX5</accession>
<dbReference type="InterPro" id="IPR046882">
    <property type="entry name" value="Sp-DndD"/>
</dbReference>
<dbReference type="GO" id="GO:0016740">
    <property type="term" value="F:transferase activity"/>
    <property type="evidence" value="ECO:0007669"/>
    <property type="project" value="UniProtKB-KW"/>
</dbReference>